<proteinExistence type="inferred from homology"/>
<dbReference type="InterPro" id="IPR028263">
    <property type="entry name" value="FliG_N"/>
</dbReference>
<keyword evidence="13" id="KW-0966">Cell projection</keyword>
<dbReference type="PANTHER" id="PTHR30534:SF0">
    <property type="entry name" value="FLAGELLAR MOTOR SWITCH PROTEIN FLIG"/>
    <property type="match status" value="1"/>
</dbReference>
<evidence type="ECO:0000256" key="6">
    <source>
        <dbReference type="ARBA" id="ARBA00022500"/>
    </source>
</evidence>
<feature type="domain" description="Flagellar motor switch protein FliG C-terminal" evidence="10">
    <location>
        <begin position="241"/>
        <end position="347"/>
    </location>
</feature>
<dbReference type="PRINTS" id="PR00954">
    <property type="entry name" value="FLGMOTORFLIG"/>
</dbReference>
<dbReference type="Pfam" id="PF01706">
    <property type="entry name" value="FliG_C"/>
    <property type="match status" value="1"/>
</dbReference>
<evidence type="ECO:0000259" key="11">
    <source>
        <dbReference type="Pfam" id="PF14841"/>
    </source>
</evidence>
<accession>E6PHM6</accession>
<keyword evidence="9" id="KW-0975">Bacterial flagellum</keyword>
<dbReference type="Gene3D" id="1.10.220.30">
    <property type="match status" value="3"/>
</dbReference>
<comment type="caution">
    <text evidence="13">The sequence shown here is derived from an EMBL/GenBank/DDBJ whole genome shotgun (WGS) entry which is preliminary data.</text>
</comment>
<keyword evidence="5" id="KW-1003">Cell membrane</keyword>
<keyword evidence="8" id="KW-0472">Membrane</keyword>
<organism evidence="13">
    <name type="scientific">mine drainage metagenome</name>
    <dbReference type="NCBI Taxonomy" id="410659"/>
    <lineage>
        <taxon>unclassified sequences</taxon>
        <taxon>metagenomes</taxon>
        <taxon>ecological metagenomes</taxon>
    </lineage>
</organism>
<dbReference type="GO" id="GO:0006935">
    <property type="term" value="P:chemotaxis"/>
    <property type="evidence" value="ECO:0007669"/>
    <property type="project" value="UniProtKB-KW"/>
</dbReference>
<feature type="domain" description="Flagellar motor switch protein FliG middle" evidence="11">
    <location>
        <begin position="139"/>
        <end position="207"/>
    </location>
</feature>
<dbReference type="NCBIfam" id="TIGR00207">
    <property type="entry name" value="fliG"/>
    <property type="match status" value="1"/>
</dbReference>
<evidence type="ECO:0000256" key="8">
    <source>
        <dbReference type="ARBA" id="ARBA00023136"/>
    </source>
</evidence>
<dbReference type="SUPFAM" id="SSF48029">
    <property type="entry name" value="FliG"/>
    <property type="match status" value="2"/>
</dbReference>
<comment type="similarity">
    <text evidence="3">Belongs to the FliG family.</text>
</comment>
<dbReference type="InterPro" id="IPR011002">
    <property type="entry name" value="FliG_a-hlx"/>
</dbReference>
<dbReference type="PIRSF" id="PIRSF003161">
    <property type="entry name" value="FliG"/>
    <property type="match status" value="1"/>
</dbReference>
<dbReference type="GO" id="GO:0009425">
    <property type="term" value="C:bacterial-type flagellum basal body"/>
    <property type="evidence" value="ECO:0007669"/>
    <property type="project" value="UniProtKB-SubCell"/>
</dbReference>
<keyword evidence="13" id="KW-0969">Cilium</keyword>
<comment type="subcellular location">
    <subcellularLocation>
        <location evidence="1">Bacterial flagellum basal body</location>
    </subcellularLocation>
    <subcellularLocation>
        <location evidence="2">Cell membrane</location>
        <topology evidence="2">Peripheral membrane protein</topology>
        <orientation evidence="2">Cytoplasmic side</orientation>
    </subcellularLocation>
</comment>
<dbReference type="Pfam" id="PF14841">
    <property type="entry name" value="FliG_M"/>
    <property type="match status" value="1"/>
</dbReference>
<dbReference type="PANTHER" id="PTHR30534">
    <property type="entry name" value="FLAGELLAR MOTOR SWITCH PROTEIN FLIG"/>
    <property type="match status" value="1"/>
</dbReference>
<evidence type="ECO:0000256" key="7">
    <source>
        <dbReference type="ARBA" id="ARBA00022779"/>
    </source>
</evidence>
<evidence type="ECO:0000256" key="9">
    <source>
        <dbReference type="ARBA" id="ARBA00023143"/>
    </source>
</evidence>
<dbReference type="GO" id="GO:0003774">
    <property type="term" value="F:cytoskeletal motor activity"/>
    <property type="evidence" value="ECO:0007669"/>
    <property type="project" value="InterPro"/>
</dbReference>
<keyword evidence="13" id="KW-0282">Flagellum</keyword>
<evidence type="ECO:0000259" key="12">
    <source>
        <dbReference type="Pfam" id="PF14842"/>
    </source>
</evidence>
<name>E6PHM6_9ZZZZ</name>
<dbReference type="InterPro" id="IPR023087">
    <property type="entry name" value="Flg_Motor_Flig_C"/>
</dbReference>
<evidence type="ECO:0000313" key="13">
    <source>
        <dbReference type="EMBL" id="CBH75964.1"/>
    </source>
</evidence>
<evidence type="ECO:0000256" key="4">
    <source>
        <dbReference type="ARBA" id="ARBA00021870"/>
    </source>
</evidence>
<dbReference type="AlphaFoldDB" id="E6PHM6"/>
<dbReference type="EMBL" id="CABL01000018">
    <property type="protein sequence ID" value="CBH75964.1"/>
    <property type="molecule type" value="Genomic_DNA"/>
</dbReference>
<feature type="domain" description="Flagellar motor switch protein FliG N-terminal" evidence="12">
    <location>
        <begin position="28"/>
        <end position="123"/>
    </location>
</feature>
<dbReference type="Pfam" id="PF14842">
    <property type="entry name" value="FliG_N"/>
    <property type="match status" value="1"/>
</dbReference>
<dbReference type="InterPro" id="IPR000090">
    <property type="entry name" value="Flg_Motor_Flig"/>
</dbReference>
<sequence length="357" mass="39517">MDSPIVNLSNAGLPETPLPFGDSESLEISGPEKAAILLITLGLELSATIFKFLRQDEVERIVLEIAKIPTVSLEKRDAVIQEAYQRAIALKYINEGGIEYAKEILERSFGAGQADDMTSRLFAALKHGNPLELIKNTEPAQLLQFIQDEHPQTIALILVYMQPEQAGAVISALTPELQADVAMRIAILQKTAPEVLEQLDELLGRRLLISGADFSKAGGVASLASVMNFVDRETEKNILDGLTKRDPELAQEVKNLLFVFEDIINLDDRSIQRILKEVDGKELALALKVANDDLLARVYKNMSTRASQMLREEIEVLGPTRMREVGKAQQQIVDVIRTLEENGQIVIARGAKDERLV</sequence>
<dbReference type="GO" id="GO:0005886">
    <property type="term" value="C:plasma membrane"/>
    <property type="evidence" value="ECO:0007669"/>
    <property type="project" value="UniProtKB-SubCell"/>
</dbReference>
<protein>
    <recommendedName>
        <fullName evidence="4">Flagellar motor switch protein FliG</fullName>
    </recommendedName>
</protein>
<gene>
    <name evidence="13" type="primary">fliG</name>
    <name evidence="13" type="ORF">CARN1_1033</name>
</gene>
<evidence type="ECO:0000256" key="1">
    <source>
        <dbReference type="ARBA" id="ARBA00004117"/>
    </source>
</evidence>
<dbReference type="InterPro" id="IPR032779">
    <property type="entry name" value="FliG_M"/>
</dbReference>
<reference evidence="13" key="1">
    <citation type="submission" date="2009-10" db="EMBL/GenBank/DDBJ databases">
        <title>Diversity of trophic interactions inside an arsenic-rich microbial ecosystem.</title>
        <authorList>
            <person name="Bertin P.N."/>
            <person name="Heinrich-Salmeron A."/>
            <person name="Pelletier E."/>
            <person name="Goulhen-Chollet F."/>
            <person name="Arsene-Ploetze F."/>
            <person name="Gallien S."/>
            <person name="Calteau A."/>
            <person name="Vallenet D."/>
            <person name="Casiot C."/>
            <person name="Chane-Woon-Ming B."/>
            <person name="Giloteaux L."/>
            <person name="Barakat M."/>
            <person name="Bonnefoy V."/>
            <person name="Bruneel O."/>
            <person name="Chandler M."/>
            <person name="Cleiss J."/>
            <person name="Duran R."/>
            <person name="Elbaz-Poulichet F."/>
            <person name="Fonknechten N."/>
            <person name="Lauga B."/>
            <person name="Mornico D."/>
            <person name="Ortet P."/>
            <person name="Schaeffer C."/>
            <person name="Siguier P."/>
            <person name="Alexander Thil Smith A."/>
            <person name="Van Dorsselaer A."/>
            <person name="Weissenbach J."/>
            <person name="Medigue C."/>
            <person name="Le Paslier D."/>
        </authorList>
    </citation>
    <scope>NUCLEOTIDE SEQUENCE</scope>
</reference>
<keyword evidence="7" id="KW-0283">Flagellar rotation</keyword>
<evidence type="ECO:0000256" key="3">
    <source>
        <dbReference type="ARBA" id="ARBA00010299"/>
    </source>
</evidence>
<dbReference type="GO" id="GO:0071973">
    <property type="term" value="P:bacterial-type flagellum-dependent cell motility"/>
    <property type="evidence" value="ECO:0007669"/>
    <property type="project" value="InterPro"/>
</dbReference>
<evidence type="ECO:0000259" key="10">
    <source>
        <dbReference type="Pfam" id="PF01706"/>
    </source>
</evidence>
<evidence type="ECO:0000256" key="2">
    <source>
        <dbReference type="ARBA" id="ARBA00004413"/>
    </source>
</evidence>
<evidence type="ECO:0000256" key="5">
    <source>
        <dbReference type="ARBA" id="ARBA00022475"/>
    </source>
</evidence>
<keyword evidence="6" id="KW-0145">Chemotaxis</keyword>